<keyword evidence="9" id="KW-1185">Reference proteome</keyword>
<evidence type="ECO:0000313" key="8">
    <source>
        <dbReference type="EMBL" id="KAK3916388.1"/>
    </source>
</evidence>
<protein>
    <recommendedName>
        <fullName evidence="7">HAT C-terminal dimerisation domain-containing protein</fullName>
    </recommendedName>
</protein>
<feature type="region of interest" description="Disordered" evidence="6">
    <location>
        <begin position="267"/>
        <end position="298"/>
    </location>
</feature>
<feature type="compositionally biased region" description="Acidic residues" evidence="6">
    <location>
        <begin position="278"/>
        <end position="298"/>
    </location>
</feature>
<dbReference type="PANTHER" id="PTHR46481">
    <property type="entry name" value="ZINC FINGER BED DOMAIN-CONTAINING PROTEIN 4"/>
    <property type="match status" value="1"/>
</dbReference>
<reference evidence="8" key="2">
    <citation type="journal article" date="2023" name="BMC Genomics">
        <title>Pest status, molecular evolution, and epigenetic factors derived from the genome assembly of Frankliniella fusca, a thysanopteran phytovirus vector.</title>
        <authorList>
            <person name="Catto M.A."/>
            <person name="Labadie P.E."/>
            <person name="Jacobson A.L."/>
            <person name="Kennedy G.G."/>
            <person name="Srinivasan R."/>
            <person name="Hunt B.G."/>
        </authorList>
    </citation>
    <scope>NUCLEOTIDE SEQUENCE</scope>
    <source>
        <strain evidence="8">PL_HMW_Pooled</strain>
    </source>
</reference>
<dbReference type="PANTHER" id="PTHR46481:SF10">
    <property type="entry name" value="ZINC FINGER BED DOMAIN-CONTAINING PROTEIN 39"/>
    <property type="match status" value="1"/>
</dbReference>
<reference evidence="8" key="1">
    <citation type="submission" date="2021-07" db="EMBL/GenBank/DDBJ databases">
        <authorList>
            <person name="Catto M.A."/>
            <person name="Jacobson A."/>
            <person name="Kennedy G."/>
            <person name="Labadie P."/>
            <person name="Hunt B.G."/>
            <person name="Srinivasan R."/>
        </authorList>
    </citation>
    <scope>NUCLEOTIDE SEQUENCE</scope>
    <source>
        <strain evidence="8">PL_HMW_Pooled</strain>
        <tissue evidence="8">Head</tissue>
    </source>
</reference>
<feature type="domain" description="HAT C-terminal dimerisation" evidence="7">
    <location>
        <begin position="181"/>
        <end position="263"/>
    </location>
</feature>
<dbReference type="GO" id="GO:0005634">
    <property type="term" value="C:nucleus"/>
    <property type="evidence" value="ECO:0007669"/>
    <property type="project" value="UniProtKB-SubCell"/>
</dbReference>
<keyword evidence="4" id="KW-0862">Zinc</keyword>
<feature type="compositionally biased region" description="Low complexity" evidence="6">
    <location>
        <begin position="138"/>
        <end position="159"/>
    </location>
</feature>
<dbReference type="EMBL" id="JAHWGI010000525">
    <property type="protein sequence ID" value="KAK3916388.1"/>
    <property type="molecule type" value="Genomic_DNA"/>
</dbReference>
<proteinExistence type="predicted"/>
<dbReference type="Proteomes" id="UP001219518">
    <property type="component" value="Unassembled WGS sequence"/>
</dbReference>
<dbReference type="AlphaFoldDB" id="A0AAE1H865"/>
<comment type="caution">
    <text evidence="8">The sequence shown here is derived from an EMBL/GenBank/DDBJ whole genome shotgun (WGS) entry which is preliminary data.</text>
</comment>
<dbReference type="InterPro" id="IPR052035">
    <property type="entry name" value="ZnF_BED_domain_contain"/>
</dbReference>
<dbReference type="GO" id="GO:0046983">
    <property type="term" value="F:protein dimerization activity"/>
    <property type="evidence" value="ECO:0007669"/>
    <property type="project" value="InterPro"/>
</dbReference>
<evidence type="ECO:0000256" key="6">
    <source>
        <dbReference type="SAM" id="MobiDB-lite"/>
    </source>
</evidence>
<feature type="region of interest" description="Disordered" evidence="6">
    <location>
        <begin position="133"/>
        <end position="160"/>
    </location>
</feature>
<keyword evidence="5" id="KW-0539">Nucleus</keyword>
<accession>A0AAE1H865</accession>
<feature type="non-terminal residue" evidence="8">
    <location>
        <position position="298"/>
    </location>
</feature>
<dbReference type="GO" id="GO:0008270">
    <property type="term" value="F:zinc ion binding"/>
    <property type="evidence" value="ECO:0007669"/>
    <property type="project" value="UniProtKB-KW"/>
</dbReference>
<organism evidence="8 9">
    <name type="scientific">Frankliniella fusca</name>
    <dbReference type="NCBI Taxonomy" id="407009"/>
    <lineage>
        <taxon>Eukaryota</taxon>
        <taxon>Metazoa</taxon>
        <taxon>Ecdysozoa</taxon>
        <taxon>Arthropoda</taxon>
        <taxon>Hexapoda</taxon>
        <taxon>Insecta</taxon>
        <taxon>Pterygota</taxon>
        <taxon>Neoptera</taxon>
        <taxon>Paraneoptera</taxon>
        <taxon>Thysanoptera</taxon>
        <taxon>Terebrantia</taxon>
        <taxon>Thripoidea</taxon>
        <taxon>Thripidae</taxon>
        <taxon>Frankliniella</taxon>
    </lineage>
</organism>
<name>A0AAE1H865_9NEOP</name>
<comment type="subcellular location">
    <subcellularLocation>
        <location evidence="1">Nucleus</location>
    </subcellularLocation>
</comment>
<evidence type="ECO:0000256" key="1">
    <source>
        <dbReference type="ARBA" id="ARBA00004123"/>
    </source>
</evidence>
<keyword evidence="3" id="KW-0863">Zinc-finger</keyword>
<evidence type="ECO:0000259" key="7">
    <source>
        <dbReference type="Pfam" id="PF05699"/>
    </source>
</evidence>
<dbReference type="Pfam" id="PF05699">
    <property type="entry name" value="Dimer_Tnp_hAT"/>
    <property type="match status" value="1"/>
</dbReference>
<sequence length="298" mass="33838">LETLMAQEKYARTGRPKFEALDKDILVKLKKFLKPFKIHSLKVESRNVPTIQYVALAHDHLLAHTFPREKDCDLLNALRTAAYPLISKIEVNENHLIATFLWPSMKKLVFLDSTEKEKVYAEVRRRIQEAEKNQRVLPSAANEASTSSTPAPAATSPLPSKKRMQDIYSKYKEKPPACMDEVDRYIALPLCEIGDDSDILKWWKVHGSVRYPNLSSLAKEVLAIPASSAPSETVFSDANNLCSPQRSTMAPQTLNHFLLLRDYLRKENPDKPKTQSGEESEEDSDLDSDFDSEESDFD</sequence>
<evidence type="ECO:0000313" key="9">
    <source>
        <dbReference type="Proteomes" id="UP001219518"/>
    </source>
</evidence>
<keyword evidence="2" id="KW-0479">Metal-binding</keyword>
<gene>
    <name evidence="8" type="ORF">KUF71_006182</name>
</gene>
<evidence type="ECO:0000256" key="3">
    <source>
        <dbReference type="ARBA" id="ARBA00022771"/>
    </source>
</evidence>
<evidence type="ECO:0000256" key="4">
    <source>
        <dbReference type="ARBA" id="ARBA00022833"/>
    </source>
</evidence>
<evidence type="ECO:0000256" key="2">
    <source>
        <dbReference type="ARBA" id="ARBA00022723"/>
    </source>
</evidence>
<evidence type="ECO:0000256" key="5">
    <source>
        <dbReference type="ARBA" id="ARBA00023242"/>
    </source>
</evidence>
<dbReference type="SUPFAM" id="SSF53098">
    <property type="entry name" value="Ribonuclease H-like"/>
    <property type="match status" value="1"/>
</dbReference>
<dbReference type="InterPro" id="IPR012337">
    <property type="entry name" value="RNaseH-like_sf"/>
</dbReference>
<dbReference type="InterPro" id="IPR008906">
    <property type="entry name" value="HATC_C_dom"/>
</dbReference>